<gene>
    <name evidence="2" type="ORF">OVN521_LOCUS42947</name>
</gene>
<dbReference type="PANTHER" id="PTHR21963">
    <property type="entry name" value="PF6"/>
    <property type="match status" value="1"/>
</dbReference>
<feature type="non-terminal residue" evidence="2">
    <location>
        <position position="1"/>
    </location>
</feature>
<organism evidence="2 3">
    <name type="scientific">Rotaria magnacalcarata</name>
    <dbReference type="NCBI Taxonomy" id="392030"/>
    <lineage>
        <taxon>Eukaryota</taxon>
        <taxon>Metazoa</taxon>
        <taxon>Spiralia</taxon>
        <taxon>Gnathifera</taxon>
        <taxon>Rotifera</taxon>
        <taxon>Eurotatoria</taxon>
        <taxon>Bdelloidea</taxon>
        <taxon>Philodinida</taxon>
        <taxon>Philodinidae</taxon>
        <taxon>Rotaria</taxon>
    </lineage>
</organism>
<dbReference type="InterPro" id="IPR026173">
    <property type="entry name" value="SPAG17"/>
</dbReference>
<sequence>CEQSRLNAYEENSRIIDSEGHVMIFKRDGEVMILQPDGGIFIKMIVPQQEPEIETSAESPNSAKKETRTDARGKKKGDPKNDTDVSTIAEEVKHVYQWRCITADGQSYIQNSTTQEYEKTEQLRLILETNPKTNEQVIHREDKVIIVFRADGSRIVSFADGTR</sequence>
<name>A0A820YMK4_9BILA</name>
<dbReference type="GO" id="GO:1904158">
    <property type="term" value="P:axonemal central apparatus assembly"/>
    <property type="evidence" value="ECO:0007669"/>
    <property type="project" value="TreeGrafter"/>
</dbReference>
<dbReference type="EMBL" id="CAJOBG010060139">
    <property type="protein sequence ID" value="CAF4545088.1"/>
    <property type="molecule type" value="Genomic_DNA"/>
</dbReference>
<dbReference type="GO" id="GO:1990716">
    <property type="term" value="C:axonemal central apparatus"/>
    <property type="evidence" value="ECO:0007669"/>
    <property type="project" value="TreeGrafter"/>
</dbReference>
<feature type="region of interest" description="Disordered" evidence="1">
    <location>
        <begin position="51"/>
        <end position="85"/>
    </location>
</feature>
<dbReference type="AlphaFoldDB" id="A0A820YMK4"/>
<evidence type="ECO:0000256" key="1">
    <source>
        <dbReference type="SAM" id="MobiDB-lite"/>
    </source>
</evidence>
<comment type="caution">
    <text evidence="2">The sequence shown here is derived from an EMBL/GenBank/DDBJ whole genome shotgun (WGS) entry which is preliminary data.</text>
</comment>
<dbReference type="Proteomes" id="UP000663866">
    <property type="component" value="Unassembled WGS sequence"/>
</dbReference>
<reference evidence="2" key="1">
    <citation type="submission" date="2021-02" db="EMBL/GenBank/DDBJ databases">
        <authorList>
            <person name="Nowell W R."/>
        </authorList>
    </citation>
    <scope>NUCLEOTIDE SEQUENCE</scope>
</reference>
<feature type="compositionally biased region" description="Basic and acidic residues" evidence="1">
    <location>
        <begin position="63"/>
        <end position="83"/>
    </location>
</feature>
<dbReference type="PANTHER" id="PTHR21963:SF1">
    <property type="entry name" value="SPERM-ASSOCIATED ANTIGEN 17"/>
    <property type="match status" value="1"/>
</dbReference>
<feature type="non-terminal residue" evidence="2">
    <location>
        <position position="163"/>
    </location>
</feature>
<accession>A0A820YMK4</accession>
<evidence type="ECO:0000313" key="3">
    <source>
        <dbReference type="Proteomes" id="UP000663866"/>
    </source>
</evidence>
<evidence type="ECO:0000313" key="2">
    <source>
        <dbReference type="EMBL" id="CAF4545088.1"/>
    </source>
</evidence>
<protein>
    <submittedName>
        <fullName evidence="2">Uncharacterized protein</fullName>
    </submittedName>
</protein>
<keyword evidence="3" id="KW-1185">Reference proteome</keyword>
<proteinExistence type="predicted"/>